<dbReference type="EMBL" id="QFBC01000006">
    <property type="protein sequence ID" value="PWE55285.1"/>
    <property type="molecule type" value="Genomic_DNA"/>
</dbReference>
<proteinExistence type="predicted"/>
<dbReference type="AlphaFoldDB" id="A0A2U2DPP8"/>
<sequence length="107" mass="12400">MSIVVYQRSASYEDIAAEMDRRGRVIEDLEQQNAALKDALKLSDPDRRQWFISFCLKKFGHFNRFEICQTFGVSAPQASLDVRRWLEINPGGATYNASRKRYEANHV</sequence>
<keyword evidence="3" id="KW-1185">Reference proteome</keyword>
<dbReference type="InterPro" id="IPR059019">
    <property type="entry name" value="WHD_CapW"/>
</dbReference>
<feature type="domain" description="DNA-binding transcriptional repressor CapW winged helix-turn-helix" evidence="1">
    <location>
        <begin position="46"/>
        <end position="104"/>
    </location>
</feature>
<accession>A0A2U2DPP8</accession>
<dbReference type="Proteomes" id="UP000245252">
    <property type="component" value="Unassembled WGS sequence"/>
</dbReference>
<dbReference type="RefSeq" id="WP_109458983.1">
    <property type="nucleotide sequence ID" value="NZ_QFBC01000006.1"/>
</dbReference>
<organism evidence="2 3">
    <name type="scientific">Metarhizobium album</name>
    <dbReference type="NCBI Taxonomy" id="2182425"/>
    <lineage>
        <taxon>Bacteria</taxon>
        <taxon>Pseudomonadati</taxon>
        <taxon>Pseudomonadota</taxon>
        <taxon>Alphaproteobacteria</taxon>
        <taxon>Hyphomicrobiales</taxon>
        <taxon>Rhizobiaceae</taxon>
        <taxon>Metarhizobium</taxon>
    </lineage>
</organism>
<evidence type="ECO:0000259" key="1">
    <source>
        <dbReference type="Pfam" id="PF26109"/>
    </source>
</evidence>
<dbReference type="Pfam" id="PF26109">
    <property type="entry name" value="WHD_BrxR"/>
    <property type="match status" value="1"/>
</dbReference>
<protein>
    <recommendedName>
        <fullName evidence="1">DNA-binding transcriptional repressor CapW winged helix-turn-helix domain-containing protein</fullName>
    </recommendedName>
</protein>
<dbReference type="OrthoDB" id="6400324at2"/>
<comment type="caution">
    <text evidence="2">The sequence shown here is derived from an EMBL/GenBank/DDBJ whole genome shotgun (WGS) entry which is preliminary data.</text>
</comment>
<evidence type="ECO:0000313" key="2">
    <source>
        <dbReference type="EMBL" id="PWE55285.1"/>
    </source>
</evidence>
<reference evidence="2 3" key="1">
    <citation type="submission" date="2018-05" db="EMBL/GenBank/DDBJ databases">
        <title>The draft genome of strain NS-104.</title>
        <authorList>
            <person name="Hang P."/>
            <person name="Jiang J."/>
        </authorList>
    </citation>
    <scope>NUCLEOTIDE SEQUENCE [LARGE SCALE GENOMIC DNA]</scope>
    <source>
        <strain evidence="2 3">NS-104</strain>
    </source>
</reference>
<name>A0A2U2DPP8_9HYPH</name>
<evidence type="ECO:0000313" key="3">
    <source>
        <dbReference type="Proteomes" id="UP000245252"/>
    </source>
</evidence>
<gene>
    <name evidence="2" type="ORF">DEM27_14515</name>
</gene>